<keyword evidence="8 14" id="KW-0560">Oxidoreductase</keyword>
<feature type="binding site" evidence="12">
    <location>
        <position position="299"/>
    </location>
    <ligand>
        <name>Ca(2+)</name>
        <dbReference type="ChEBI" id="CHEBI:29108"/>
        <label>2</label>
    </ligand>
</feature>
<dbReference type="AlphaFoldDB" id="A0A803PEE8"/>
<evidence type="ECO:0000256" key="7">
    <source>
        <dbReference type="ARBA" id="ARBA00022723"/>
    </source>
</evidence>
<evidence type="ECO:0000256" key="3">
    <source>
        <dbReference type="ARBA" id="ARBA00006873"/>
    </source>
</evidence>
<evidence type="ECO:0000256" key="4">
    <source>
        <dbReference type="ARBA" id="ARBA00012313"/>
    </source>
</evidence>
<evidence type="ECO:0000256" key="11">
    <source>
        <dbReference type="PIRSR" id="PIRSR600823-2"/>
    </source>
</evidence>
<dbReference type="PANTHER" id="PTHR31517:SF3">
    <property type="entry name" value="PEROXIDASE"/>
    <property type="match status" value="1"/>
</dbReference>
<feature type="binding site" evidence="11">
    <location>
        <position position="218"/>
    </location>
    <ligand>
        <name>substrate</name>
    </ligand>
</feature>
<accession>A0A803PEE8</accession>
<dbReference type="InterPro" id="IPR002016">
    <property type="entry name" value="Haem_peroxidase"/>
</dbReference>
<keyword evidence="6 14" id="KW-0349">Heme</keyword>
<dbReference type="Gene3D" id="1.10.520.10">
    <property type="match status" value="1"/>
</dbReference>
<evidence type="ECO:0000256" key="10">
    <source>
        <dbReference type="ARBA" id="ARBA00023157"/>
    </source>
</evidence>
<keyword evidence="7 12" id="KW-0479">Metal-binding</keyword>
<proteinExistence type="inferred from homology"/>
<comment type="similarity">
    <text evidence="3">Belongs to the peroxidase family. Ascorbate peroxidase subfamily.</text>
</comment>
<evidence type="ECO:0000259" key="15">
    <source>
        <dbReference type="PROSITE" id="PS50873"/>
    </source>
</evidence>
<evidence type="ECO:0000256" key="8">
    <source>
        <dbReference type="ARBA" id="ARBA00023002"/>
    </source>
</evidence>
<evidence type="ECO:0000256" key="14">
    <source>
        <dbReference type="RuleBase" id="RU362060"/>
    </source>
</evidence>
<comment type="function">
    <text evidence="2">Removal of H(2)O(2), oxidation of toxic reductants, biosynthesis and degradation of lignin, suberization, auxin catabolism, response to environmental stresses such as wounding, pathogen attack and oxidative stress. These functions might be dependent on each isozyme/isoform in each plant tissue.</text>
</comment>
<dbReference type="GO" id="GO:0020037">
    <property type="term" value="F:heme binding"/>
    <property type="evidence" value="ECO:0007669"/>
    <property type="project" value="UniProtKB-UniRule"/>
</dbReference>
<dbReference type="GO" id="GO:0046872">
    <property type="term" value="F:metal ion binding"/>
    <property type="evidence" value="ECO:0007669"/>
    <property type="project" value="UniProtKB-UniRule"/>
</dbReference>
<dbReference type="GO" id="GO:0005576">
    <property type="term" value="C:extracellular region"/>
    <property type="evidence" value="ECO:0007669"/>
    <property type="project" value="UniProtKB-SubCell"/>
</dbReference>
<sequence>MDDFNASEFPLILFCFMACLGRPAYLGQRAYLGQQAYLSRPVYLIRWAYLGRWAYLDQKTCVGRRVCLSRRAYLGRPAYLGGRTSIDRRISISRQTSEGLFDHTLEVLILYPKISSGRKPIKYFRMWKSHPEYEKKNTRGMVTGDNLSLAGDGFDTVIKAKAAVDAVPSCKNKVSCADILTMATRDVVALAGGPSYAVELGRFDGKTSTASSVNGKLPKGSFNVDQLNSMFKANGLSQADMVALSAAHTLGFSHCSQITSRIWGSKVDSTLNSTYAKQLQAMCPRNVDPRIAINMDPNTPRTFDNMYYKNLQQKKGLFTSDQVLFEDSRTRPTVNAWATNTNAFNNAFISAMTKLGRVGVKNSQNGNIRINCGAFN</sequence>
<dbReference type="PROSITE" id="PS00435">
    <property type="entry name" value="PEROXIDASE_1"/>
    <property type="match status" value="1"/>
</dbReference>
<evidence type="ECO:0000313" key="17">
    <source>
        <dbReference type="Proteomes" id="UP000596661"/>
    </source>
</evidence>
<dbReference type="SUPFAM" id="SSF48113">
    <property type="entry name" value="Heme-dependent peroxidases"/>
    <property type="match status" value="1"/>
</dbReference>
<evidence type="ECO:0000256" key="1">
    <source>
        <dbReference type="ARBA" id="ARBA00000189"/>
    </source>
</evidence>
<name>A0A803PEE8_CANSA</name>
<keyword evidence="12 14" id="KW-0106">Calcium</keyword>
<dbReference type="PRINTS" id="PR00458">
    <property type="entry name" value="PEROXIDASE"/>
</dbReference>
<keyword evidence="14" id="KW-0376">Hydrogen peroxide</keyword>
<reference evidence="16" key="2">
    <citation type="submission" date="2021-03" db="UniProtKB">
        <authorList>
            <consortium name="EnsemblPlants"/>
        </authorList>
    </citation>
    <scope>IDENTIFICATION</scope>
</reference>
<feature type="binding site" evidence="12">
    <location>
        <position position="296"/>
    </location>
    <ligand>
        <name>Ca(2+)</name>
        <dbReference type="ChEBI" id="CHEBI:29108"/>
        <label>2</label>
    </ligand>
</feature>
<comment type="catalytic activity">
    <reaction evidence="1 14">
        <text>2 a phenolic donor + H2O2 = 2 a phenolic radical donor + 2 H2O</text>
        <dbReference type="Rhea" id="RHEA:56136"/>
        <dbReference type="ChEBI" id="CHEBI:15377"/>
        <dbReference type="ChEBI" id="CHEBI:16240"/>
        <dbReference type="ChEBI" id="CHEBI:139520"/>
        <dbReference type="ChEBI" id="CHEBI:139521"/>
        <dbReference type="EC" id="1.11.1.7"/>
    </reaction>
</comment>
<dbReference type="EC" id="1.11.1.7" evidence="4 14"/>
<dbReference type="OMA" id="PITPKKF"/>
<dbReference type="Proteomes" id="UP000596661">
    <property type="component" value="Chromosome 4"/>
</dbReference>
<comment type="cofactor">
    <cofactor evidence="12 14">
        <name>Ca(2+)</name>
        <dbReference type="ChEBI" id="CHEBI:29108"/>
    </cofactor>
    <text evidence="12 14">Binds 2 calcium ions per subunit.</text>
</comment>
<feature type="disulfide bond" evidence="13">
    <location>
        <begin position="176"/>
        <end position="372"/>
    </location>
</feature>
<feature type="binding site" evidence="12">
    <location>
        <position position="249"/>
    </location>
    <ligand>
        <name>Ca(2+)</name>
        <dbReference type="ChEBI" id="CHEBI:29108"/>
        <label>2</label>
    </ligand>
</feature>
<evidence type="ECO:0000256" key="6">
    <source>
        <dbReference type="ARBA" id="ARBA00022617"/>
    </source>
</evidence>
<protein>
    <recommendedName>
        <fullName evidence="4 14">Peroxidase</fullName>
        <ecNumber evidence="4 14">1.11.1.7</ecNumber>
    </recommendedName>
</protein>
<dbReference type="GO" id="GO:0140825">
    <property type="term" value="F:lactoperoxidase activity"/>
    <property type="evidence" value="ECO:0007669"/>
    <property type="project" value="UniProtKB-EC"/>
</dbReference>
<dbReference type="InterPro" id="IPR010255">
    <property type="entry name" value="Haem_peroxidase_sf"/>
</dbReference>
<dbReference type="GO" id="GO:0006979">
    <property type="term" value="P:response to oxidative stress"/>
    <property type="evidence" value="ECO:0007669"/>
    <property type="project" value="UniProtKB-UniRule"/>
</dbReference>
<evidence type="ECO:0000256" key="2">
    <source>
        <dbReference type="ARBA" id="ARBA00002322"/>
    </source>
</evidence>
<organism evidence="16 17">
    <name type="scientific">Cannabis sativa</name>
    <name type="common">Hemp</name>
    <name type="synonym">Marijuana</name>
    <dbReference type="NCBI Taxonomy" id="3483"/>
    <lineage>
        <taxon>Eukaryota</taxon>
        <taxon>Viridiplantae</taxon>
        <taxon>Streptophyta</taxon>
        <taxon>Embryophyta</taxon>
        <taxon>Tracheophyta</taxon>
        <taxon>Spermatophyta</taxon>
        <taxon>Magnoliopsida</taxon>
        <taxon>eudicotyledons</taxon>
        <taxon>Gunneridae</taxon>
        <taxon>Pentapetalae</taxon>
        <taxon>rosids</taxon>
        <taxon>fabids</taxon>
        <taxon>Rosales</taxon>
        <taxon>Cannabaceae</taxon>
        <taxon>Cannabis</taxon>
    </lineage>
</organism>
<dbReference type="InterPro" id="IPR011004">
    <property type="entry name" value="Trimer_LpxA-like_sf"/>
</dbReference>
<dbReference type="Gramene" id="evm.model.04.1752">
    <property type="protein sequence ID" value="cds.evm.model.04.1752"/>
    <property type="gene ID" value="evm.TU.04.1752"/>
</dbReference>
<keyword evidence="14" id="KW-0964">Secreted</keyword>
<reference evidence="16" key="1">
    <citation type="submission" date="2018-11" db="EMBL/GenBank/DDBJ databases">
        <authorList>
            <person name="Grassa J C."/>
        </authorList>
    </citation>
    <scope>NUCLEOTIDE SEQUENCE [LARGE SCALE GENOMIC DNA]</scope>
</reference>
<dbReference type="FunFam" id="1.10.420.10:FF:000001">
    <property type="entry name" value="Peroxidase"/>
    <property type="match status" value="1"/>
</dbReference>
<dbReference type="EnsemblPlants" id="evm.model.04.1752">
    <property type="protein sequence ID" value="cds.evm.model.04.1752"/>
    <property type="gene ID" value="evm.TU.04.1752"/>
</dbReference>
<feature type="domain" description="Plant heme peroxidase family profile" evidence="15">
    <location>
        <begin position="146"/>
        <end position="376"/>
    </location>
</feature>
<evidence type="ECO:0000256" key="12">
    <source>
        <dbReference type="PIRSR" id="PIRSR600823-3"/>
    </source>
</evidence>
<dbReference type="InterPro" id="IPR033905">
    <property type="entry name" value="Secretory_peroxidase"/>
</dbReference>
<feature type="binding site" description="axial binding residue" evidence="12">
    <location>
        <position position="248"/>
    </location>
    <ligand>
        <name>heme b</name>
        <dbReference type="ChEBI" id="CHEBI:60344"/>
    </ligand>
    <ligandPart>
        <name>Fe</name>
        <dbReference type="ChEBI" id="CHEBI:18248"/>
    </ligandPart>
</feature>
<evidence type="ECO:0000313" key="16">
    <source>
        <dbReference type="EnsemblPlants" id="cds.evm.model.04.1752"/>
    </source>
</evidence>
<feature type="disulfide bond" evidence="13">
    <location>
        <begin position="255"/>
        <end position="283"/>
    </location>
</feature>
<evidence type="ECO:0000256" key="5">
    <source>
        <dbReference type="ARBA" id="ARBA00022559"/>
    </source>
</evidence>
<comment type="cofactor">
    <cofactor evidence="12 14">
        <name>heme b</name>
        <dbReference type="ChEBI" id="CHEBI:60344"/>
    </cofactor>
    <text evidence="12 14">Binds 1 heme b (iron(II)-protoporphyrin IX) group per subunit.</text>
</comment>
<dbReference type="InterPro" id="IPR019793">
    <property type="entry name" value="Peroxidases_heam-ligand_BS"/>
</dbReference>
<feature type="binding site" evidence="12">
    <location>
        <position position="304"/>
    </location>
    <ligand>
        <name>Ca(2+)</name>
        <dbReference type="ChEBI" id="CHEBI:29108"/>
        <label>2</label>
    </ligand>
</feature>
<dbReference type="SUPFAM" id="SSF51161">
    <property type="entry name" value="Trimeric LpxA-like enzymes"/>
    <property type="match status" value="1"/>
</dbReference>
<evidence type="ECO:0000256" key="9">
    <source>
        <dbReference type="ARBA" id="ARBA00023004"/>
    </source>
</evidence>
<comment type="similarity">
    <text evidence="14">Belongs to the peroxidase family. Classical plant (class III) peroxidase subfamily.</text>
</comment>
<dbReference type="PRINTS" id="PR00461">
    <property type="entry name" value="PLPEROXIDASE"/>
</dbReference>
<keyword evidence="10 13" id="KW-1015">Disulfide bond</keyword>
<dbReference type="CDD" id="cd00693">
    <property type="entry name" value="secretory_peroxidase"/>
    <property type="match status" value="1"/>
</dbReference>
<evidence type="ECO:0000256" key="13">
    <source>
        <dbReference type="PIRSR" id="PIRSR600823-5"/>
    </source>
</evidence>
<keyword evidence="9 12" id="KW-0408">Iron</keyword>
<keyword evidence="5 14" id="KW-0575">Peroxidase</keyword>
<keyword evidence="17" id="KW-1185">Reference proteome</keyword>
<dbReference type="InterPro" id="IPR000823">
    <property type="entry name" value="Peroxidase_pln"/>
</dbReference>
<dbReference type="PROSITE" id="PS50873">
    <property type="entry name" value="PEROXIDASE_4"/>
    <property type="match status" value="1"/>
</dbReference>
<dbReference type="EMBL" id="UZAU01000400">
    <property type="status" value="NOT_ANNOTATED_CDS"/>
    <property type="molecule type" value="Genomic_DNA"/>
</dbReference>
<dbReference type="PANTHER" id="PTHR31517">
    <property type="match status" value="1"/>
</dbReference>
<dbReference type="Gene3D" id="1.10.420.10">
    <property type="entry name" value="Peroxidase, domain 2"/>
    <property type="match status" value="1"/>
</dbReference>
<comment type="subcellular location">
    <subcellularLocation>
        <location evidence="14">Secreted</location>
    </subcellularLocation>
</comment>
<dbReference type="Pfam" id="PF00141">
    <property type="entry name" value="peroxidase"/>
    <property type="match status" value="1"/>
</dbReference>
<dbReference type="GO" id="GO:0042744">
    <property type="term" value="P:hydrogen peroxide catabolic process"/>
    <property type="evidence" value="ECO:0007669"/>
    <property type="project" value="UniProtKB-KW"/>
</dbReference>